<sequence>MGTIVGRGFKEFGNRVIFYDIDEKKVQNLRNSGLDATTELSNAIRESNISFLCLPTPTKDRKIDLSHIRSVTENLAHYLKEKHDYHVMVVKSTVLPTTTEKVVIPLLEEHSGKKVGPDIGVCVNPEFLTEIHRSWTDENIFIRNFFSEERVVIGEFDKRSGDVLQALYEPLKVPIIRTDLQTAEMIKYACNCALASRISYWNEIYYICQRLGIDSNLVAKVAGMDKRIGKYGTIHGKAFGGKCFPKDLEAFISLADELGCEPKLLKAV</sequence>
<dbReference type="NCBIfam" id="TIGR03026">
    <property type="entry name" value="NDP-sugDHase"/>
    <property type="match status" value="1"/>
</dbReference>
<accession>X1MJL7</accession>
<reference evidence="4" key="1">
    <citation type="journal article" date="2014" name="Front. Microbiol.">
        <title>High frequency of phylogenetically diverse reductive dehalogenase-homologous genes in deep subseafloor sedimentary metagenomes.</title>
        <authorList>
            <person name="Kawai M."/>
            <person name="Futagami T."/>
            <person name="Toyoda A."/>
            <person name="Takaki Y."/>
            <person name="Nishi S."/>
            <person name="Hori S."/>
            <person name="Arai W."/>
            <person name="Tsubouchi T."/>
            <person name="Morono Y."/>
            <person name="Uchiyama I."/>
            <person name="Ito T."/>
            <person name="Fujiyama A."/>
            <person name="Inagaki F."/>
            <person name="Takami H."/>
        </authorList>
    </citation>
    <scope>NUCLEOTIDE SEQUENCE</scope>
    <source>
        <strain evidence="4">Expedition CK06-06</strain>
    </source>
</reference>
<dbReference type="InterPro" id="IPR028359">
    <property type="entry name" value="UDP_ManNAc/GlcNAc_DH"/>
</dbReference>
<gene>
    <name evidence="4" type="ORF">S06H3_09266</name>
</gene>
<dbReference type="PIRSF" id="PIRSF500136">
    <property type="entry name" value="UDP_ManNAc_DH"/>
    <property type="match status" value="1"/>
</dbReference>
<evidence type="ECO:0000259" key="3">
    <source>
        <dbReference type="Pfam" id="PF03721"/>
    </source>
</evidence>
<dbReference type="GO" id="GO:0000271">
    <property type="term" value="P:polysaccharide biosynthetic process"/>
    <property type="evidence" value="ECO:0007669"/>
    <property type="project" value="InterPro"/>
</dbReference>
<dbReference type="InterPro" id="IPR008927">
    <property type="entry name" value="6-PGluconate_DH-like_C_sf"/>
</dbReference>
<dbReference type="Gene3D" id="3.40.50.720">
    <property type="entry name" value="NAD(P)-binding Rossmann-like Domain"/>
    <property type="match status" value="2"/>
</dbReference>
<comment type="caution">
    <text evidence="4">The sequence shown here is derived from an EMBL/GenBank/DDBJ whole genome shotgun (WGS) entry which is preliminary data.</text>
</comment>
<organism evidence="4">
    <name type="scientific">marine sediment metagenome</name>
    <dbReference type="NCBI Taxonomy" id="412755"/>
    <lineage>
        <taxon>unclassified sequences</taxon>
        <taxon>metagenomes</taxon>
        <taxon>ecological metagenomes</taxon>
    </lineage>
</organism>
<dbReference type="GO" id="GO:0016616">
    <property type="term" value="F:oxidoreductase activity, acting on the CH-OH group of donors, NAD or NADP as acceptor"/>
    <property type="evidence" value="ECO:0007669"/>
    <property type="project" value="InterPro"/>
</dbReference>
<dbReference type="SUPFAM" id="SSF48179">
    <property type="entry name" value="6-phosphogluconate dehydrogenase C-terminal domain-like"/>
    <property type="match status" value="1"/>
</dbReference>
<dbReference type="Pfam" id="PF00984">
    <property type="entry name" value="UDPG_MGDP_dh"/>
    <property type="match status" value="1"/>
</dbReference>
<evidence type="ECO:0000256" key="1">
    <source>
        <dbReference type="ARBA" id="ARBA00006601"/>
    </source>
</evidence>
<evidence type="ECO:0008006" key="5">
    <source>
        <dbReference type="Google" id="ProtNLM"/>
    </source>
</evidence>
<dbReference type="EMBL" id="BARV01004049">
    <property type="protein sequence ID" value="GAI14910.1"/>
    <property type="molecule type" value="Genomic_DNA"/>
</dbReference>
<evidence type="ECO:0000259" key="2">
    <source>
        <dbReference type="Pfam" id="PF00984"/>
    </source>
</evidence>
<name>X1MJL7_9ZZZZ</name>
<comment type="similarity">
    <text evidence="1">Belongs to the UDP-glucose/GDP-mannose dehydrogenase family.</text>
</comment>
<dbReference type="GO" id="GO:0016628">
    <property type="term" value="F:oxidoreductase activity, acting on the CH-CH group of donors, NAD or NADP as acceptor"/>
    <property type="evidence" value="ECO:0007669"/>
    <property type="project" value="InterPro"/>
</dbReference>
<dbReference type="InterPro" id="IPR017476">
    <property type="entry name" value="UDP-Glc/GDP-Man"/>
</dbReference>
<dbReference type="PANTHER" id="PTHR43750:SF3">
    <property type="entry name" value="UDP-GLUCOSE 6-DEHYDROGENASE TUAD"/>
    <property type="match status" value="1"/>
</dbReference>
<dbReference type="InterPro" id="IPR014026">
    <property type="entry name" value="UDP-Glc/GDP-Man_DH_dimer"/>
</dbReference>
<dbReference type="Pfam" id="PF03721">
    <property type="entry name" value="UDPG_MGDP_dh_N"/>
    <property type="match status" value="1"/>
</dbReference>
<dbReference type="SUPFAM" id="SSF51735">
    <property type="entry name" value="NAD(P)-binding Rossmann-fold domains"/>
    <property type="match status" value="1"/>
</dbReference>
<dbReference type="AlphaFoldDB" id="X1MJL7"/>
<proteinExistence type="inferred from homology"/>
<dbReference type="PIRSF" id="PIRSF000124">
    <property type="entry name" value="UDPglc_GDPman_dh"/>
    <property type="match status" value="1"/>
</dbReference>
<evidence type="ECO:0000313" key="4">
    <source>
        <dbReference type="EMBL" id="GAI14910.1"/>
    </source>
</evidence>
<protein>
    <recommendedName>
        <fullName evidence="5">UDP-glucose 6-dehydrogenase</fullName>
    </recommendedName>
</protein>
<feature type="non-terminal residue" evidence="4">
    <location>
        <position position="268"/>
    </location>
</feature>
<feature type="domain" description="UDP-glucose/GDP-mannose dehydrogenase N-terminal" evidence="3">
    <location>
        <begin position="28"/>
        <end position="166"/>
    </location>
</feature>
<dbReference type="PANTHER" id="PTHR43750">
    <property type="entry name" value="UDP-GLUCOSE 6-DEHYDROGENASE TUAD"/>
    <property type="match status" value="1"/>
</dbReference>
<feature type="domain" description="UDP-glucose/GDP-mannose dehydrogenase dimerisation" evidence="2">
    <location>
        <begin position="181"/>
        <end position="268"/>
    </location>
</feature>
<dbReference type="InterPro" id="IPR036291">
    <property type="entry name" value="NAD(P)-bd_dom_sf"/>
</dbReference>
<dbReference type="GO" id="GO:0051287">
    <property type="term" value="F:NAD binding"/>
    <property type="evidence" value="ECO:0007669"/>
    <property type="project" value="InterPro"/>
</dbReference>
<dbReference type="Gene3D" id="1.20.5.100">
    <property type="entry name" value="Cytochrome c1, transmembrane anchor, C-terminal"/>
    <property type="match status" value="1"/>
</dbReference>
<dbReference type="InterPro" id="IPR001732">
    <property type="entry name" value="UDP-Glc/GDP-Man_DH_N"/>
</dbReference>